<proteinExistence type="predicted"/>
<comment type="caution">
    <text evidence="2">The sequence shown here is derived from an EMBL/GenBank/DDBJ whole genome shotgun (WGS) entry which is preliminary data.</text>
</comment>
<dbReference type="GO" id="GO:0022857">
    <property type="term" value="F:transmembrane transporter activity"/>
    <property type="evidence" value="ECO:0007669"/>
    <property type="project" value="InterPro"/>
</dbReference>
<dbReference type="Gene3D" id="1.10.1760.20">
    <property type="match status" value="1"/>
</dbReference>
<name>E0E2S1_9FIRM</name>
<gene>
    <name evidence="2" type="ORF">HMPREF0634_0712</name>
</gene>
<feature type="transmembrane region" description="Helical" evidence="1">
    <location>
        <begin position="20"/>
        <end position="38"/>
    </location>
</feature>
<dbReference type="InterPro" id="IPR030949">
    <property type="entry name" value="ECF_S_folate_fam"/>
</dbReference>
<feature type="transmembrane region" description="Helical" evidence="1">
    <location>
        <begin position="83"/>
        <end position="102"/>
    </location>
</feature>
<keyword evidence="3" id="KW-1185">Reference proteome</keyword>
<dbReference type="Proteomes" id="UP000003244">
    <property type="component" value="Unassembled WGS sequence"/>
</dbReference>
<feature type="transmembrane region" description="Helical" evidence="1">
    <location>
        <begin position="114"/>
        <end position="134"/>
    </location>
</feature>
<keyword evidence="1" id="KW-0472">Membrane</keyword>
<dbReference type="NCBIfam" id="TIGR04518">
    <property type="entry name" value="ECF_S_folT_fam"/>
    <property type="match status" value="1"/>
</dbReference>
<dbReference type="AlphaFoldDB" id="E0E2S1"/>
<dbReference type="Pfam" id="PF12822">
    <property type="entry name" value="ECF_trnsprt"/>
    <property type="match status" value="1"/>
</dbReference>
<dbReference type="STRING" id="596315.HMPREF0634_0712"/>
<dbReference type="RefSeq" id="WP_007789301.1">
    <property type="nucleotide sequence ID" value="NZ_ADGQ01000046.1"/>
</dbReference>
<accession>E0E2S1</accession>
<evidence type="ECO:0008006" key="4">
    <source>
        <dbReference type="Google" id="ProtNLM"/>
    </source>
</evidence>
<sequence>MKKTISLKSESLRDIRTITGSALMIALAVIIDFFRIVFSNIMEISFSFLALALTGMLYGPLIGGVVGGVSDIIQYIVRPSGPFFPGFTLNNILSGVIFGLFLYKQKLTVKRITICVLIEGIITVLILTPIWLNILYGAKLFAIPRLIRFIVMLPIKVGLIYAFGRVMENQKLFEKFRAA</sequence>
<reference evidence="2 3" key="1">
    <citation type="submission" date="2010-08" db="EMBL/GenBank/DDBJ databases">
        <authorList>
            <person name="Harkins D.M."/>
            <person name="Madupu R."/>
            <person name="Durkin A.S."/>
            <person name="Torralba M."/>
            <person name="Methe B."/>
            <person name="Sutton G.G."/>
            <person name="Nelson K.E."/>
        </authorList>
    </citation>
    <scope>NUCLEOTIDE SEQUENCE [LARGE SCALE GENOMIC DNA]</scope>
    <source>
        <strain evidence="2 3">DSM 17678</strain>
    </source>
</reference>
<dbReference type="EMBL" id="ADGQ01000046">
    <property type="protein sequence ID" value="EFM64810.1"/>
    <property type="molecule type" value="Genomic_DNA"/>
</dbReference>
<evidence type="ECO:0000313" key="3">
    <source>
        <dbReference type="Proteomes" id="UP000003244"/>
    </source>
</evidence>
<evidence type="ECO:0000313" key="2">
    <source>
        <dbReference type="EMBL" id="EFM64810.1"/>
    </source>
</evidence>
<organism evidence="2 3">
    <name type="scientific">Peptostreptococcus stomatis DSM 17678</name>
    <dbReference type="NCBI Taxonomy" id="596315"/>
    <lineage>
        <taxon>Bacteria</taxon>
        <taxon>Bacillati</taxon>
        <taxon>Bacillota</taxon>
        <taxon>Clostridia</taxon>
        <taxon>Peptostreptococcales</taxon>
        <taxon>Peptostreptococcaceae</taxon>
        <taxon>Peptostreptococcus</taxon>
    </lineage>
</organism>
<dbReference type="InterPro" id="IPR024529">
    <property type="entry name" value="ECF_trnsprt_substrate-spec"/>
</dbReference>
<keyword evidence="1" id="KW-0812">Transmembrane</keyword>
<dbReference type="GeneID" id="84800537"/>
<keyword evidence="1" id="KW-1133">Transmembrane helix</keyword>
<feature type="transmembrane region" description="Helical" evidence="1">
    <location>
        <begin position="146"/>
        <end position="167"/>
    </location>
</feature>
<dbReference type="OrthoDB" id="4624at2"/>
<protein>
    <recommendedName>
        <fullName evidence="4">Folate transporter FolT</fullName>
    </recommendedName>
</protein>
<evidence type="ECO:0000256" key="1">
    <source>
        <dbReference type="SAM" id="Phobius"/>
    </source>
</evidence>
<feature type="transmembrane region" description="Helical" evidence="1">
    <location>
        <begin position="50"/>
        <end position="77"/>
    </location>
</feature>
<dbReference type="eggNOG" id="COG4720">
    <property type="taxonomic scope" value="Bacteria"/>
</dbReference>